<accession>A0A803P1V8</accession>
<evidence type="ECO:0000313" key="2">
    <source>
        <dbReference type="EnsemblPlants" id="cds.evm.model.02.627"/>
    </source>
</evidence>
<name>A0A803P1V8_CANSA</name>
<feature type="compositionally biased region" description="Basic residues" evidence="1">
    <location>
        <begin position="197"/>
        <end position="206"/>
    </location>
</feature>
<dbReference type="AlphaFoldDB" id="A0A803P1V8"/>
<dbReference type="EMBL" id="UZAU01000127">
    <property type="status" value="NOT_ANNOTATED_CDS"/>
    <property type="molecule type" value="Genomic_DNA"/>
</dbReference>
<dbReference type="EnsemblPlants" id="evm.model.02.627">
    <property type="protein sequence ID" value="cds.evm.model.02.627"/>
    <property type="gene ID" value="evm.TU.02.627"/>
</dbReference>
<reference evidence="2" key="1">
    <citation type="submission" date="2018-11" db="EMBL/GenBank/DDBJ databases">
        <authorList>
            <person name="Grassa J C."/>
        </authorList>
    </citation>
    <scope>NUCLEOTIDE SEQUENCE [LARGE SCALE GENOMIC DNA]</scope>
</reference>
<protein>
    <submittedName>
        <fullName evidence="2">Uncharacterized protein</fullName>
    </submittedName>
</protein>
<evidence type="ECO:0000256" key="1">
    <source>
        <dbReference type="SAM" id="MobiDB-lite"/>
    </source>
</evidence>
<sequence>MDGSPSQKDKQFVNEYARQDYSGCKQFKQFSLSIDIDSGHHRSSQDLQEMLGRGWVARGIGRRVKGKSSSSRGPIHPITPPSQDYLNRLAHTWIKVPRDILNIQQDHLDMHTSSTSHQRSSITARSHCHNHHTSPPPYPLHVWTIRSIHVPEEFLEEHPSLSFRVRLIWLDHHKEPSLSQRSSASLPISMDDGASTSHRHNHHIHHNGTTTSHITPSYNNLRRH</sequence>
<evidence type="ECO:0000313" key="3">
    <source>
        <dbReference type="Proteomes" id="UP000596661"/>
    </source>
</evidence>
<proteinExistence type="predicted"/>
<organism evidence="2 3">
    <name type="scientific">Cannabis sativa</name>
    <name type="common">Hemp</name>
    <name type="synonym">Marijuana</name>
    <dbReference type="NCBI Taxonomy" id="3483"/>
    <lineage>
        <taxon>Eukaryota</taxon>
        <taxon>Viridiplantae</taxon>
        <taxon>Streptophyta</taxon>
        <taxon>Embryophyta</taxon>
        <taxon>Tracheophyta</taxon>
        <taxon>Spermatophyta</taxon>
        <taxon>Magnoliopsida</taxon>
        <taxon>eudicotyledons</taxon>
        <taxon>Gunneridae</taxon>
        <taxon>Pentapetalae</taxon>
        <taxon>rosids</taxon>
        <taxon>fabids</taxon>
        <taxon>Rosales</taxon>
        <taxon>Cannabaceae</taxon>
        <taxon>Cannabis</taxon>
    </lineage>
</organism>
<dbReference type="Gramene" id="evm.model.02.627">
    <property type="protein sequence ID" value="cds.evm.model.02.627"/>
    <property type="gene ID" value="evm.TU.02.627"/>
</dbReference>
<feature type="region of interest" description="Disordered" evidence="1">
    <location>
        <begin position="180"/>
        <end position="224"/>
    </location>
</feature>
<reference evidence="2" key="2">
    <citation type="submission" date="2021-03" db="UniProtKB">
        <authorList>
            <consortium name="EnsemblPlants"/>
        </authorList>
    </citation>
    <scope>IDENTIFICATION</scope>
</reference>
<dbReference type="Proteomes" id="UP000596661">
    <property type="component" value="Chromosome 2"/>
</dbReference>
<keyword evidence="3" id="KW-1185">Reference proteome</keyword>